<comment type="subcellular location">
    <subcellularLocation>
        <location evidence="1">Membrane</location>
        <topology evidence="1">Multi-pass membrane protein</topology>
    </subcellularLocation>
</comment>
<dbReference type="Pfam" id="PF20684">
    <property type="entry name" value="Fung_rhodopsin"/>
    <property type="match status" value="1"/>
</dbReference>
<feature type="transmembrane region" description="Helical" evidence="7">
    <location>
        <begin position="87"/>
        <end position="108"/>
    </location>
</feature>
<dbReference type="EMBL" id="LATX01002388">
    <property type="protein sequence ID" value="KTB30293.1"/>
    <property type="molecule type" value="Genomic_DNA"/>
</dbReference>
<evidence type="ECO:0000256" key="5">
    <source>
        <dbReference type="ARBA" id="ARBA00038359"/>
    </source>
</evidence>
<keyword evidence="2 7" id="KW-0812">Transmembrane</keyword>
<sequence length="405" mass="44994">MSSSLVVKYCNDDSITAYRRPLISTSRRRSGTRTKKISQTQRLGLGSMQSSLSGLRIGSSIAHGVALLTTAYRLAHRYRIRRFSWDDAWAFLAFLLDAGELICLWLKVKFDREVPAGTPEYKRRQSIVLWYISLSFTLIMGSTRISLCVSIRRILAPGKLRNWCTPVAVVTGVIALILITIKLCMCSANPTSPNQEFPLFCTDPTPIAMFQTIADIALSVFLVGMPLYALWYMDLTSAKRNLMMFLFTTSTFTLVAALVHNVYVLQRDRIMNHYTTHIEAAIALLVCNVHIVVTSFYSLCRRSEDNEDSDYTQPSDTRCEKTSRFPPGSSQYNPDGQSQDTVGLTFTDMASSLSDRGSSRLAASASNLQSLRYPDVYGITNSGSSTAPKSKTSKSGAPAVVVRMQ</sequence>
<feature type="transmembrane region" description="Helical" evidence="7">
    <location>
        <begin position="208"/>
        <end position="230"/>
    </location>
</feature>
<feature type="transmembrane region" description="Helical" evidence="7">
    <location>
        <begin position="57"/>
        <end position="75"/>
    </location>
</feature>
<comment type="caution">
    <text evidence="9">The sequence shown here is derived from an EMBL/GenBank/DDBJ whole genome shotgun (WGS) entry which is preliminary data.</text>
</comment>
<feature type="region of interest" description="Disordered" evidence="6">
    <location>
        <begin position="379"/>
        <end position="405"/>
    </location>
</feature>
<feature type="region of interest" description="Disordered" evidence="6">
    <location>
        <begin position="306"/>
        <end position="341"/>
    </location>
</feature>
<keyword evidence="4 7" id="KW-0472">Membrane</keyword>
<evidence type="ECO:0000313" key="10">
    <source>
        <dbReference type="Proteomes" id="UP000054988"/>
    </source>
</evidence>
<feature type="compositionally biased region" description="Low complexity" evidence="6">
    <location>
        <begin position="382"/>
        <end position="399"/>
    </location>
</feature>
<dbReference type="PANTHER" id="PTHR33048:SF47">
    <property type="entry name" value="INTEGRAL MEMBRANE PROTEIN-RELATED"/>
    <property type="match status" value="1"/>
</dbReference>
<comment type="similarity">
    <text evidence="5">Belongs to the SAT4 family.</text>
</comment>
<accession>A0A0W0F1U6</accession>
<feature type="domain" description="Rhodopsin" evidence="8">
    <location>
        <begin position="73"/>
        <end position="292"/>
    </location>
</feature>
<reference evidence="9 10" key="1">
    <citation type="submission" date="2015-12" db="EMBL/GenBank/DDBJ databases">
        <title>Draft genome sequence of Moniliophthora roreri, the causal agent of frosty pod rot of cacao.</title>
        <authorList>
            <person name="Aime M.C."/>
            <person name="Diaz-Valderrama J.R."/>
            <person name="Kijpornyongpan T."/>
            <person name="Phillips-Mora W."/>
        </authorList>
    </citation>
    <scope>NUCLEOTIDE SEQUENCE [LARGE SCALE GENOMIC DNA]</scope>
    <source>
        <strain evidence="9 10">MCA 2952</strain>
    </source>
</reference>
<feature type="transmembrane region" description="Helical" evidence="7">
    <location>
        <begin position="242"/>
        <end position="260"/>
    </location>
</feature>
<dbReference type="InterPro" id="IPR049326">
    <property type="entry name" value="Rhodopsin_dom_fungi"/>
</dbReference>
<evidence type="ECO:0000256" key="6">
    <source>
        <dbReference type="SAM" id="MobiDB-lite"/>
    </source>
</evidence>
<evidence type="ECO:0000256" key="3">
    <source>
        <dbReference type="ARBA" id="ARBA00022989"/>
    </source>
</evidence>
<evidence type="ECO:0000259" key="8">
    <source>
        <dbReference type="Pfam" id="PF20684"/>
    </source>
</evidence>
<evidence type="ECO:0000313" key="9">
    <source>
        <dbReference type="EMBL" id="KTB30293.1"/>
    </source>
</evidence>
<evidence type="ECO:0000256" key="2">
    <source>
        <dbReference type="ARBA" id="ARBA00022692"/>
    </source>
</evidence>
<gene>
    <name evidence="9" type="ORF">WG66_17051</name>
</gene>
<evidence type="ECO:0000256" key="7">
    <source>
        <dbReference type="SAM" id="Phobius"/>
    </source>
</evidence>
<feature type="compositionally biased region" description="Polar residues" evidence="6">
    <location>
        <begin position="328"/>
        <end position="341"/>
    </location>
</feature>
<dbReference type="GO" id="GO:0016020">
    <property type="term" value="C:membrane"/>
    <property type="evidence" value="ECO:0007669"/>
    <property type="project" value="UniProtKB-SubCell"/>
</dbReference>
<dbReference type="AlphaFoldDB" id="A0A0W0F1U6"/>
<proteinExistence type="inferred from homology"/>
<evidence type="ECO:0000256" key="4">
    <source>
        <dbReference type="ARBA" id="ARBA00023136"/>
    </source>
</evidence>
<organism evidence="9 10">
    <name type="scientific">Moniliophthora roreri</name>
    <name type="common">Frosty pod rot fungus</name>
    <name type="synonym">Monilia roreri</name>
    <dbReference type="NCBI Taxonomy" id="221103"/>
    <lineage>
        <taxon>Eukaryota</taxon>
        <taxon>Fungi</taxon>
        <taxon>Dikarya</taxon>
        <taxon>Basidiomycota</taxon>
        <taxon>Agaricomycotina</taxon>
        <taxon>Agaricomycetes</taxon>
        <taxon>Agaricomycetidae</taxon>
        <taxon>Agaricales</taxon>
        <taxon>Marasmiineae</taxon>
        <taxon>Marasmiaceae</taxon>
        <taxon>Moniliophthora</taxon>
    </lineage>
</organism>
<feature type="transmembrane region" description="Helical" evidence="7">
    <location>
        <begin position="128"/>
        <end position="151"/>
    </location>
</feature>
<dbReference type="InterPro" id="IPR052337">
    <property type="entry name" value="SAT4-like"/>
</dbReference>
<dbReference type="PANTHER" id="PTHR33048">
    <property type="entry name" value="PTH11-LIKE INTEGRAL MEMBRANE PROTEIN (AFU_ORTHOLOGUE AFUA_5G11245)"/>
    <property type="match status" value="1"/>
</dbReference>
<name>A0A0W0F1U6_MONRR</name>
<evidence type="ECO:0000256" key="1">
    <source>
        <dbReference type="ARBA" id="ARBA00004141"/>
    </source>
</evidence>
<dbReference type="Proteomes" id="UP000054988">
    <property type="component" value="Unassembled WGS sequence"/>
</dbReference>
<protein>
    <recommendedName>
        <fullName evidence="8">Rhodopsin domain-containing protein</fullName>
    </recommendedName>
</protein>
<feature type="transmembrane region" description="Helical" evidence="7">
    <location>
        <begin position="163"/>
        <end position="188"/>
    </location>
</feature>
<feature type="transmembrane region" description="Helical" evidence="7">
    <location>
        <begin position="280"/>
        <end position="300"/>
    </location>
</feature>
<keyword evidence="3 7" id="KW-1133">Transmembrane helix</keyword>